<keyword evidence="4" id="KW-1185">Reference proteome</keyword>
<accession>A0ABT0MMR3</accession>
<evidence type="ECO:0000313" key="3">
    <source>
        <dbReference type="EMBL" id="MCL1636164.1"/>
    </source>
</evidence>
<dbReference type="Pfam" id="PF16697">
    <property type="entry name" value="Yop-YscD_cpl"/>
    <property type="match status" value="1"/>
</dbReference>
<dbReference type="CDD" id="cd00060">
    <property type="entry name" value="FHA"/>
    <property type="match status" value="1"/>
</dbReference>
<dbReference type="EMBL" id="JAMBEP010000006">
    <property type="protein sequence ID" value="MCL1636164.1"/>
    <property type="molecule type" value="Genomic_DNA"/>
</dbReference>
<evidence type="ECO:0000256" key="1">
    <source>
        <dbReference type="SAM" id="MobiDB-lite"/>
    </source>
</evidence>
<feature type="region of interest" description="Disordered" evidence="1">
    <location>
        <begin position="431"/>
        <end position="470"/>
    </location>
</feature>
<feature type="region of interest" description="Disordered" evidence="1">
    <location>
        <begin position="1"/>
        <end position="23"/>
    </location>
</feature>
<feature type="compositionally biased region" description="Basic residues" evidence="1">
    <location>
        <begin position="11"/>
        <end position="20"/>
    </location>
</feature>
<proteinExistence type="predicted"/>
<dbReference type="InterPro" id="IPR008984">
    <property type="entry name" value="SMAD_FHA_dom_sf"/>
</dbReference>
<dbReference type="InterPro" id="IPR032030">
    <property type="entry name" value="YscD_cytoplasmic_dom"/>
</dbReference>
<name>A0ABT0MMR3_9GAMM</name>
<dbReference type="Gene3D" id="2.60.200.20">
    <property type="match status" value="1"/>
</dbReference>
<gene>
    <name evidence="3" type="ORF">M2650_16205</name>
</gene>
<dbReference type="RefSeq" id="WP_249476205.1">
    <property type="nucleotide sequence ID" value="NZ_JAMBEP010000006.1"/>
</dbReference>
<reference evidence="3 4" key="1">
    <citation type="submission" date="2022-05" db="EMBL/GenBank/DDBJ databases">
        <title>Luteimonas sp. SX5, whole genome shotgun sequencing project.</title>
        <authorList>
            <person name="Zhao G."/>
            <person name="Shen L."/>
        </authorList>
    </citation>
    <scope>NUCLEOTIDE SEQUENCE [LARGE SCALE GENOMIC DNA]</scope>
    <source>
        <strain evidence="3 4">SX5</strain>
    </source>
</reference>
<feature type="domain" description="YscD cytoplasmic" evidence="2">
    <location>
        <begin position="43"/>
        <end position="134"/>
    </location>
</feature>
<evidence type="ECO:0000313" key="4">
    <source>
        <dbReference type="Proteomes" id="UP001431217"/>
    </source>
</evidence>
<evidence type="ECO:0000259" key="2">
    <source>
        <dbReference type="Pfam" id="PF16697"/>
    </source>
</evidence>
<comment type="caution">
    <text evidence="3">The sequence shown here is derived from an EMBL/GenBank/DDBJ whole genome shotgun (WGS) entry which is preliminary data.</text>
</comment>
<protein>
    <submittedName>
        <fullName evidence="3">FHA domain-containing protein</fullName>
    </submittedName>
</protein>
<sequence>MTQSPPTHPKSSAKKSKAKRASGTAAAATAAAAGNEGAGYALRILSGLHIGASRPLAEKEMILVGSGEDCDIVLSDQGVAPHHALIGLLGGSLSVRALDAPLRVGGQPLHPGDPVALASLQRIELGQAALAVGNADDPAWQSMLPAYDGSRPAPAPAPYMKRLPAVAAFAVLSLMSVAILAAVVPKRDQAPQASDALTRLIPEFSIADGRVAKDANGIAVLSGTVRDAATRDRIREKIKSEGLSASLSLRTGDDIAFDVREILRAEGFATRTQYLGNGDVEVTGNFADGNALKEAALGRAMRDVKGVRRIIPRNYDPIDPFQPAAQQVAHQKAAEQKPAVSLVSIVRGKEPHVLGSDGSKFGMGEKLPDGSTLIGITSEGATALDAEGKLQRVQLAPPPAPAGTEATTVAVGVDAKTAPAAAPASATPAAKAAASTNAVAKPAAPAAAAVAAPAQPQTVAKAKPQPAQRM</sequence>
<dbReference type="Proteomes" id="UP001431217">
    <property type="component" value="Unassembled WGS sequence"/>
</dbReference>
<dbReference type="SUPFAM" id="SSF49879">
    <property type="entry name" value="SMAD/FHA domain"/>
    <property type="match status" value="1"/>
</dbReference>
<organism evidence="3 4">
    <name type="scientific">Luteimonas galliterrae</name>
    <dbReference type="NCBI Taxonomy" id="2940486"/>
    <lineage>
        <taxon>Bacteria</taxon>
        <taxon>Pseudomonadati</taxon>
        <taxon>Pseudomonadota</taxon>
        <taxon>Gammaproteobacteria</taxon>
        <taxon>Lysobacterales</taxon>
        <taxon>Lysobacteraceae</taxon>
        <taxon>Luteimonas</taxon>
    </lineage>
</organism>